<keyword evidence="4" id="KW-1185">Reference proteome</keyword>
<keyword evidence="2" id="KW-0812">Transmembrane</keyword>
<sequence length="304" mass="28489">MLGLLLAPFRWAFKIVTFVIVAGVLMLLLLPVAFDVEAAAAGFIARLNQVELKDLQVSATPVSAAGLPPNVRFRDIRIARQGRGARPSLEAEEAVLRVDTAASLAAGHMVLVAEIRDPVIHADRPFSLAQLSAALTGALGVATGVTLVGGQVVGGGVEVVDLGNTTVQVPPAPPPGGGQTGGSGGGPGTTAPVIGTVIGSVVGPVIDGVLGGPGGGVVPGGGSGGGSGGGTGGGGWPGGGSPGGTGGSGGGNSGGSGGGTGGGGWSGGGSPGGTGGSGSGTGPQPPSTPVPGQPGLCYCPCTVP</sequence>
<gene>
    <name evidence="3" type="ORF">ACFQPS_01755</name>
</gene>
<feature type="transmembrane region" description="Helical" evidence="2">
    <location>
        <begin position="12"/>
        <end position="34"/>
    </location>
</feature>
<dbReference type="EMBL" id="JBHTCM010000004">
    <property type="protein sequence ID" value="MFC7331877.1"/>
    <property type="molecule type" value="Genomic_DNA"/>
</dbReference>
<feature type="compositionally biased region" description="Pro residues" evidence="1">
    <location>
        <begin position="283"/>
        <end position="292"/>
    </location>
</feature>
<keyword evidence="2" id="KW-0472">Membrane</keyword>
<feature type="region of interest" description="Disordered" evidence="1">
    <location>
        <begin position="165"/>
        <end position="192"/>
    </location>
</feature>
<dbReference type="RefSeq" id="WP_377355930.1">
    <property type="nucleotide sequence ID" value="NZ_JBHTCM010000004.1"/>
</dbReference>
<dbReference type="Proteomes" id="UP001596456">
    <property type="component" value="Unassembled WGS sequence"/>
</dbReference>
<evidence type="ECO:0000313" key="4">
    <source>
        <dbReference type="Proteomes" id="UP001596456"/>
    </source>
</evidence>
<feature type="compositionally biased region" description="Gly residues" evidence="1">
    <location>
        <begin position="214"/>
        <end position="281"/>
    </location>
</feature>
<proteinExistence type="predicted"/>
<feature type="region of interest" description="Disordered" evidence="1">
    <location>
        <begin position="214"/>
        <end position="296"/>
    </location>
</feature>
<reference evidence="4" key="1">
    <citation type="journal article" date="2019" name="Int. J. Syst. Evol. Microbiol.">
        <title>The Global Catalogue of Microorganisms (GCM) 10K type strain sequencing project: providing services to taxonomists for standard genome sequencing and annotation.</title>
        <authorList>
            <consortium name="The Broad Institute Genomics Platform"/>
            <consortium name="The Broad Institute Genome Sequencing Center for Infectious Disease"/>
            <person name="Wu L."/>
            <person name="Ma J."/>
        </authorList>
    </citation>
    <scope>NUCLEOTIDE SEQUENCE [LARGE SCALE GENOMIC DNA]</scope>
    <source>
        <strain evidence="4">CGMCC 1.16275</strain>
    </source>
</reference>
<dbReference type="PRINTS" id="PR01228">
    <property type="entry name" value="EGGSHELL"/>
</dbReference>
<accession>A0ABW2KRW3</accession>
<evidence type="ECO:0000256" key="2">
    <source>
        <dbReference type="SAM" id="Phobius"/>
    </source>
</evidence>
<feature type="compositionally biased region" description="Gly residues" evidence="1">
    <location>
        <begin position="177"/>
        <end position="188"/>
    </location>
</feature>
<keyword evidence="2" id="KW-1133">Transmembrane helix</keyword>
<evidence type="ECO:0000256" key="1">
    <source>
        <dbReference type="SAM" id="MobiDB-lite"/>
    </source>
</evidence>
<evidence type="ECO:0000313" key="3">
    <source>
        <dbReference type="EMBL" id="MFC7331877.1"/>
    </source>
</evidence>
<protein>
    <submittedName>
        <fullName evidence="3">Uncharacterized protein</fullName>
    </submittedName>
</protein>
<name>A0ABW2KRW3_9PROT</name>
<comment type="caution">
    <text evidence="3">The sequence shown here is derived from an EMBL/GenBank/DDBJ whole genome shotgun (WGS) entry which is preliminary data.</text>
</comment>
<organism evidence="3 4">
    <name type="scientific">Rhodocista pekingensis</name>
    <dbReference type="NCBI Taxonomy" id="201185"/>
    <lineage>
        <taxon>Bacteria</taxon>
        <taxon>Pseudomonadati</taxon>
        <taxon>Pseudomonadota</taxon>
        <taxon>Alphaproteobacteria</taxon>
        <taxon>Rhodospirillales</taxon>
        <taxon>Azospirillaceae</taxon>
        <taxon>Rhodocista</taxon>
    </lineage>
</organism>